<keyword evidence="4" id="KW-0813">Transport</keyword>
<sequence>WTIVPAIIVIALSILSIKTLFYADPNWSSDVPDNPLTLNAIGHQWWFEFRYPSPNDEGNEIVTANEVYIPVGIPVRINLESVDVIHSFWVPKLAGKVDMVPSNANYMWFQADEPGEFFGQCAEYCGTSHANMKFKVVAVSPPEFDKWLSDQTAPAVESGDPLALEGAGVFKSAGCSGCHSLKTVAKSGSKGRVGPNLAHLASRRHLAAGMMDSSDGAGNVNDAYLQENLRKWLEDPSEIKPGNIMFSQAAVYTDPDKSLTERQISALVAYLTSLK</sequence>
<reference evidence="19" key="1">
    <citation type="submission" date="2018-05" db="EMBL/GenBank/DDBJ databases">
        <authorList>
            <person name="Lanie J.A."/>
            <person name="Ng W.-L."/>
            <person name="Kazmierczak K.M."/>
            <person name="Andrzejewski T.M."/>
            <person name="Davidsen T.M."/>
            <person name="Wayne K.J."/>
            <person name="Tettelin H."/>
            <person name="Glass J.I."/>
            <person name="Rusch D."/>
            <person name="Podicherti R."/>
            <person name="Tsui H.-C.T."/>
            <person name="Winkler M.E."/>
        </authorList>
    </citation>
    <scope>NUCLEOTIDE SEQUENCE</scope>
</reference>
<keyword evidence="14" id="KW-0472">Membrane</keyword>
<evidence type="ECO:0000256" key="7">
    <source>
        <dbReference type="ARBA" id="ARBA00022692"/>
    </source>
</evidence>
<keyword evidence="8" id="KW-0479">Metal-binding</keyword>
<dbReference type="PANTHER" id="PTHR22888">
    <property type="entry name" value="CYTOCHROME C OXIDASE, SUBUNIT II"/>
    <property type="match status" value="1"/>
</dbReference>
<evidence type="ECO:0000256" key="8">
    <source>
        <dbReference type="ARBA" id="ARBA00022723"/>
    </source>
</evidence>
<dbReference type="InterPro" id="IPR045187">
    <property type="entry name" value="CcO_II"/>
</dbReference>
<dbReference type="Pfam" id="PF00116">
    <property type="entry name" value="COX2"/>
    <property type="match status" value="1"/>
</dbReference>
<dbReference type="GO" id="GO:0005507">
    <property type="term" value="F:copper ion binding"/>
    <property type="evidence" value="ECO:0007669"/>
    <property type="project" value="InterPro"/>
</dbReference>
<evidence type="ECO:0000256" key="14">
    <source>
        <dbReference type="ARBA" id="ARBA00023136"/>
    </source>
</evidence>
<dbReference type="PROSITE" id="PS50999">
    <property type="entry name" value="COX2_TM"/>
    <property type="match status" value="1"/>
</dbReference>
<dbReference type="PROSITE" id="PS50857">
    <property type="entry name" value="COX2_CUA"/>
    <property type="match status" value="1"/>
</dbReference>
<accession>A0A382P255</accession>
<dbReference type="InterPro" id="IPR036909">
    <property type="entry name" value="Cyt_c-like_dom_sf"/>
</dbReference>
<keyword evidence="13" id="KW-0186">Copper</keyword>
<feature type="domain" description="Cytochrome c" evidence="18">
    <location>
        <begin position="161"/>
        <end position="275"/>
    </location>
</feature>
<feature type="domain" description="Cytochrome oxidase subunit II copper A binding" evidence="16">
    <location>
        <begin position="33"/>
        <end position="150"/>
    </location>
</feature>
<dbReference type="SUPFAM" id="SSF46626">
    <property type="entry name" value="Cytochrome c"/>
    <property type="match status" value="1"/>
</dbReference>
<evidence type="ECO:0000256" key="1">
    <source>
        <dbReference type="ARBA" id="ARBA00004141"/>
    </source>
</evidence>
<evidence type="ECO:0000256" key="12">
    <source>
        <dbReference type="ARBA" id="ARBA00023004"/>
    </source>
</evidence>
<dbReference type="GO" id="GO:0042773">
    <property type="term" value="P:ATP synthesis coupled electron transport"/>
    <property type="evidence" value="ECO:0007669"/>
    <property type="project" value="TreeGrafter"/>
</dbReference>
<evidence type="ECO:0000256" key="10">
    <source>
        <dbReference type="ARBA" id="ARBA00022982"/>
    </source>
</evidence>
<organism evidence="19">
    <name type="scientific">marine metagenome</name>
    <dbReference type="NCBI Taxonomy" id="408172"/>
    <lineage>
        <taxon>unclassified sequences</taxon>
        <taxon>metagenomes</taxon>
        <taxon>ecological metagenomes</taxon>
    </lineage>
</organism>
<comment type="similarity">
    <text evidence="2">Belongs to the cytochrome c oxidase subunit 2 family.</text>
</comment>
<dbReference type="PROSITE" id="PS00078">
    <property type="entry name" value="COX2"/>
    <property type="match status" value="1"/>
</dbReference>
<keyword evidence="5" id="KW-0349">Heme</keyword>
<dbReference type="Gene3D" id="2.60.40.420">
    <property type="entry name" value="Cupredoxins - blue copper proteins"/>
    <property type="match status" value="1"/>
</dbReference>
<dbReference type="InterPro" id="IPR009056">
    <property type="entry name" value="Cyt_c-like_dom"/>
</dbReference>
<evidence type="ECO:0000313" key="19">
    <source>
        <dbReference type="EMBL" id="SVC66032.1"/>
    </source>
</evidence>
<dbReference type="InterPro" id="IPR008972">
    <property type="entry name" value="Cupredoxin"/>
</dbReference>
<dbReference type="SUPFAM" id="SSF49503">
    <property type="entry name" value="Cupredoxins"/>
    <property type="match status" value="1"/>
</dbReference>
<dbReference type="PRINTS" id="PR01166">
    <property type="entry name" value="CYCOXIDASEII"/>
</dbReference>
<evidence type="ECO:0000259" key="16">
    <source>
        <dbReference type="PROSITE" id="PS50857"/>
    </source>
</evidence>
<evidence type="ECO:0000256" key="4">
    <source>
        <dbReference type="ARBA" id="ARBA00022448"/>
    </source>
</evidence>
<evidence type="ECO:0000259" key="18">
    <source>
        <dbReference type="PROSITE" id="PS51007"/>
    </source>
</evidence>
<keyword evidence="7" id="KW-0812">Transmembrane</keyword>
<dbReference type="InterPro" id="IPR002429">
    <property type="entry name" value="CcO_II-like_C"/>
</dbReference>
<dbReference type="Pfam" id="PF00034">
    <property type="entry name" value="Cytochrom_C"/>
    <property type="match status" value="1"/>
</dbReference>
<evidence type="ECO:0000259" key="17">
    <source>
        <dbReference type="PROSITE" id="PS50999"/>
    </source>
</evidence>
<dbReference type="InterPro" id="IPR011759">
    <property type="entry name" value="Cyt_c_oxidase_su2_TM_dom"/>
</dbReference>
<name>A0A382P255_9ZZZZ</name>
<gene>
    <name evidence="19" type="ORF">METZ01_LOCUS318886</name>
</gene>
<protein>
    <recommendedName>
        <fullName evidence="3">cytochrome-c oxidase</fullName>
        <ecNumber evidence="3">7.1.1.9</ecNumber>
    </recommendedName>
    <alternativeName>
        <fullName evidence="15">Cytochrome c oxidase polypeptide II</fullName>
    </alternativeName>
</protein>
<dbReference type="GO" id="GO:0020037">
    <property type="term" value="F:heme binding"/>
    <property type="evidence" value="ECO:0007669"/>
    <property type="project" value="InterPro"/>
</dbReference>
<evidence type="ECO:0000256" key="5">
    <source>
        <dbReference type="ARBA" id="ARBA00022617"/>
    </source>
</evidence>
<keyword evidence="6" id="KW-0679">Respiratory chain</keyword>
<evidence type="ECO:0000256" key="11">
    <source>
        <dbReference type="ARBA" id="ARBA00022989"/>
    </source>
</evidence>
<dbReference type="GO" id="GO:0004129">
    <property type="term" value="F:cytochrome-c oxidase activity"/>
    <property type="evidence" value="ECO:0007669"/>
    <property type="project" value="UniProtKB-EC"/>
</dbReference>
<dbReference type="CDD" id="cd04213">
    <property type="entry name" value="CuRO_CcO_Caa3_II"/>
    <property type="match status" value="1"/>
</dbReference>
<dbReference type="InterPro" id="IPR014222">
    <property type="entry name" value="Cyt_c_oxidase_su2"/>
</dbReference>
<keyword evidence="10" id="KW-0249">Electron transport</keyword>
<dbReference type="PANTHER" id="PTHR22888:SF9">
    <property type="entry name" value="CYTOCHROME C OXIDASE SUBUNIT 2"/>
    <property type="match status" value="1"/>
</dbReference>
<evidence type="ECO:0000256" key="3">
    <source>
        <dbReference type="ARBA" id="ARBA00012949"/>
    </source>
</evidence>
<dbReference type="PROSITE" id="PS51007">
    <property type="entry name" value="CYTC"/>
    <property type="match status" value="1"/>
</dbReference>
<evidence type="ECO:0000256" key="13">
    <source>
        <dbReference type="ARBA" id="ARBA00023008"/>
    </source>
</evidence>
<keyword evidence="11" id="KW-1133">Transmembrane helix</keyword>
<dbReference type="InterPro" id="IPR001505">
    <property type="entry name" value="Copper_CuA"/>
</dbReference>
<dbReference type="NCBIfam" id="TIGR02866">
    <property type="entry name" value="CoxB"/>
    <property type="match status" value="1"/>
</dbReference>
<evidence type="ECO:0000256" key="6">
    <source>
        <dbReference type="ARBA" id="ARBA00022660"/>
    </source>
</evidence>
<dbReference type="EMBL" id="UINC01103559">
    <property type="protein sequence ID" value="SVC66032.1"/>
    <property type="molecule type" value="Genomic_DNA"/>
</dbReference>
<evidence type="ECO:0000256" key="9">
    <source>
        <dbReference type="ARBA" id="ARBA00022967"/>
    </source>
</evidence>
<proteinExistence type="inferred from homology"/>
<keyword evidence="12" id="KW-0408">Iron</keyword>
<dbReference type="GO" id="GO:0016020">
    <property type="term" value="C:membrane"/>
    <property type="evidence" value="ECO:0007669"/>
    <property type="project" value="UniProtKB-SubCell"/>
</dbReference>
<feature type="domain" description="Cytochrome oxidase subunit II transmembrane region profile" evidence="17">
    <location>
        <begin position="1"/>
        <end position="27"/>
    </location>
</feature>
<feature type="non-terminal residue" evidence="19">
    <location>
        <position position="1"/>
    </location>
</feature>
<evidence type="ECO:0000256" key="15">
    <source>
        <dbReference type="ARBA" id="ARBA00031389"/>
    </source>
</evidence>
<keyword evidence="9" id="KW-1278">Translocase</keyword>
<dbReference type="AlphaFoldDB" id="A0A382P255"/>
<dbReference type="InterPro" id="IPR034236">
    <property type="entry name" value="CuRO_CcO_Caa3_II"/>
</dbReference>
<comment type="subcellular location">
    <subcellularLocation>
        <location evidence="1">Membrane</location>
        <topology evidence="1">Multi-pass membrane protein</topology>
    </subcellularLocation>
</comment>
<dbReference type="GO" id="GO:0016491">
    <property type="term" value="F:oxidoreductase activity"/>
    <property type="evidence" value="ECO:0007669"/>
    <property type="project" value="InterPro"/>
</dbReference>
<evidence type="ECO:0000256" key="2">
    <source>
        <dbReference type="ARBA" id="ARBA00007866"/>
    </source>
</evidence>
<dbReference type="EC" id="7.1.1.9" evidence="3"/>